<evidence type="ECO:0000256" key="5">
    <source>
        <dbReference type="ARBA" id="ARBA00022777"/>
    </source>
</evidence>
<keyword evidence="5 12" id="KW-0808">Transferase</keyword>
<dbReference type="PANTHER" id="PTHR43547:SF2">
    <property type="entry name" value="HYBRID SIGNAL TRANSDUCTION HISTIDINE KINASE C"/>
    <property type="match status" value="1"/>
</dbReference>
<dbReference type="SUPFAM" id="SSF52172">
    <property type="entry name" value="CheY-like"/>
    <property type="match status" value="1"/>
</dbReference>
<feature type="coiled-coil region" evidence="8">
    <location>
        <begin position="142"/>
        <end position="186"/>
    </location>
</feature>
<evidence type="ECO:0000259" key="10">
    <source>
        <dbReference type="PROSITE" id="PS50109"/>
    </source>
</evidence>
<evidence type="ECO:0000313" key="12">
    <source>
        <dbReference type="EMBL" id="GHI46634.1"/>
    </source>
</evidence>
<dbReference type="InterPro" id="IPR011006">
    <property type="entry name" value="CheY-like_superfamily"/>
</dbReference>
<reference evidence="12" key="1">
    <citation type="submission" date="2022-09" db="EMBL/GenBank/DDBJ databases">
        <title>Whole genome shotgun sequence of Streptomyces albidoflavus NBRC 12854.</title>
        <authorList>
            <person name="Komaki H."/>
            <person name="Tamura T."/>
        </authorList>
    </citation>
    <scope>NUCLEOTIDE SEQUENCE</scope>
    <source>
        <strain evidence="12">NBRC 12854</strain>
    </source>
</reference>
<feature type="compositionally biased region" description="Basic and acidic residues" evidence="9">
    <location>
        <begin position="589"/>
        <end position="604"/>
    </location>
</feature>
<dbReference type="PROSITE" id="PS50110">
    <property type="entry name" value="RESPONSE_REGULATORY"/>
    <property type="match status" value="1"/>
</dbReference>
<feature type="domain" description="Response regulatory" evidence="11">
    <location>
        <begin position="461"/>
        <end position="576"/>
    </location>
</feature>
<keyword evidence="4 7" id="KW-0597">Phosphoprotein</keyword>
<dbReference type="PRINTS" id="PR00344">
    <property type="entry name" value="BCTRLSENSOR"/>
</dbReference>
<protein>
    <recommendedName>
        <fullName evidence="3">histidine kinase</fullName>
        <ecNumber evidence="3">2.7.13.3</ecNumber>
    </recommendedName>
</protein>
<dbReference type="SMART" id="SM00387">
    <property type="entry name" value="HATPase_c"/>
    <property type="match status" value="1"/>
</dbReference>
<dbReference type="Pfam" id="PF00072">
    <property type="entry name" value="Response_reg"/>
    <property type="match status" value="1"/>
</dbReference>
<dbReference type="GO" id="GO:0000155">
    <property type="term" value="F:phosphorelay sensor kinase activity"/>
    <property type="evidence" value="ECO:0007669"/>
    <property type="project" value="InterPro"/>
</dbReference>
<dbReference type="InterPro" id="IPR005467">
    <property type="entry name" value="His_kinase_dom"/>
</dbReference>
<dbReference type="InterPro" id="IPR004358">
    <property type="entry name" value="Sig_transdc_His_kin-like_C"/>
</dbReference>
<dbReference type="Proteomes" id="UP001051844">
    <property type="component" value="Unassembled WGS sequence"/>
</dbReference>
<organism evidence="12 13">
    <name type="scientific">Streptomyces albidoflavus</name>
    <dbReference type="NCBI Taxonomy" id="1886"/>
    <lineage>
        <taxon>Bacteria</taxon>
        <taxon>Bacillati</taxon>
        <taxon>Actinomycetota</taxon>
        <taxon>Actinomycetes</taxon>
        <taxon>Kitasatosporales</taxon>
        <taxon>Streptomycetaceae</taxon>
        <taxon>Streptomyces</taxon>
        <taxon>Streptomyces albidoflavus group</taxon>
    </lineage>
</organism>
<comment type="catalytic activity">
    <reaction evidence="1">
        <text>ATP + protein L-histidine = ADP + protein N-phospho-L-histidine.</text>
        <dbReference type="EC" id="2.7.13.3"/>
    </reaction>
</comment>
<evidence type="ECO:0000256" key="4">
    <source>
        <dbReference type="ARBA" id="ARBA00022553"/>
    </source>
</evidence>
<name>A0AA37C0Y0_9ACTN</name>
<sequence>MSSGEQELILARMPLTRQDDLFQLRRHGQAVCQALELGEGKRVRLITLASEAGAELLGAAELSAEFVRTAGQPHRAAVRFLWKGDQAPGNDLLTASQRLLDLSVVDRGCLLLGQELSSPLAADQAAQRVDRELAGLRGPDMSEELRRQNTQLLQALQDERSRSDELERLNKELDETNAGVMALYSELSGELEETNRGVVALYADLEDKSRRLRLASAAKTRFWANVSHELRTPVNAVIALAQLLLDAGAEPLTDEQHQQVSLIAGSGNTLLALVEELLDTAKAESGRLEPQLVEADLRTVLHQLRGTLASTTAEDVTLEIADTAFPGPFVTDEVMLTRILRNVLSNSLKFTTEGSVRLTVADERRADGPWAVFTVTDTGVGIPEDEIEQVFEEFYQVRGVHQRHVSGTGLGLPYARKLTELLGGRLTLTSRLGHGTRVVVELPAAPVRSAGPLPQEPLLRSVVIIDDDPVFLRTLRPTLGRLAETTTEVTHSVEALRTIRTTMPDAVLVDLAMPSPDGYQVLQQIAAVPGLAQVPVVVLTSMGESDIDRSRLGRARAVLGKTHLTAERLAEALGLRARDTGSALGEPAGTDRQDPKDAKDSPAP</sequence>
<evidence type="ECO:0000256" key="8">
    <source>
        <dbReference type="SAM" id="Coils"/>
    </source>
</evidence>
<dbReference type="GO" id="GO:0005886">
    <property type="term" value="C:plasma membrane"/>
    <property type="evidence" value="ECO:0007669"/>
    <property type="project" value="UniProtKB-SubCell"/>
</dbReference>
<dbReference type="AlphaFoldDB" id="A0AA37C0Y0"/>
<dbReference type="Gene3D" id="1.10.287.130">
    <property type="match status" value="1"/>
</dbReference>
<dbReference type="RefSeq" id="WP_308446518.1">
    <property type="nucleotide sequence ID" value="NZ_BNDZ01000005.1"/>
</dbReference>
<dbReference type="SUPFAM" id="SSF47384">
    <property type="entry name" value="Homodimeric domain of signal transducing histidine kinase"/>
    <property type="match status" value="1"/>
</dbReference>
<proteinExistence type="predicted"/>
<keyword evidence="8" id="KW-0175">Coiled coil</keyword>
<evidence type="ECO:0000256" key="6">
    <source>
        <dbReference type="ARBA" id="ARBA00023012"/>
    </source>
</evidence>
<dbReference type="SMART" id="SM00448">
    <property type="entry name" value="REC"/>
    <property type="match status" value="1"/>
</dbReference>
<keyword evidence="6" id="KW-0902">Two-component regulatory system</keyword>
<evidence type="ECO:0000256" key="3">
    <source>
        <dbReference type="ARBA" id="ARBA00012438"/>
    </source>
</evidence>
<keyword evidence="5 12" id="KW-0418">Kinase</keyword>
<evidence type="ECO:0000256" key="2">
    <source>
        <dbReference type="ARBA" id="ARBA00004236"/>
    </source>
</evidence>
<feature type="region of interest" description="Disordered" evidence="9">
    <location>
        <begin position="577"/>
        <end position="604"/>
    </location>
</feature>
<feature type="modified residue" description="4-aspartylphosphate" evidence="7">
    <location>
        <position position="510"/>
    </location>
</feature>
<comment type="caution">
    <text evidence="12">The sequence shown here is derived from an EMBL/GenBank/DDBJ whole genome shotgun (WGS) entry which is preliminary data.</text>
</comment>
<dbReference type="EMBL" id="BNDZ01000005">
    <property type="protein sequence ID" value="GHI46634.1"/>
    <property type="molecule type" value="Genomic_DNA"/>
</dbReference>
<dbReference type="CDD" id="cd00082">
    <property type="entry name" value="HisKA"/>
    <property type="match status" value="1"/>
</dbReference>
<dbReference type="EC" id="2.7.13.3" evidence="3"/>
<dbReference type="SMART" id="SM00388">
    <property type="entry name" value="HisKA"/>
    <property type="match status" value="1"/>
</dbReference>
<dbReference type="InterPro" id="IPR003594">
    <property type="entry name" value="HATPase_dom"/>
</dbReference>
<evidence type="ECO:0000256" key="1">
    <source>
        <dbReference type="ARBA" id="ARBA00000085"/>
    </source>
</evidence>
<evidence type="ECO:0000259" key="11">
    <source>
        <dbReference type="PROSITE" id="PS50110"/>
    </source>
</evidence>
<feature type="domain" description="Histidine kinase" evidence="10">
    <location>
        <begin position="225"/>
        <end position="446"/>
    </location>
</feature>
<dbReference type="Gene3D" id="3.40.50.2300">
    <property type="match status" value="1"/>
</dbReference>
<accession>A0AA37C0Y0</accession>
<dbReference type="InterPro" id="IPR001789">
    <property type="entry name" value="Sig_transdc_resp-reg_receiver"/>
</dbReference>
<dbReference type="InterPro" id="IPR036890">
    <property type="entry name" value="HATPase_C_sf"/>
</dbReference>
<evidence type="ECO:0000313" key="13">
    <source>
        <dbReference type="Proteomes" id="UP001051844"/>
    </source>
</evidence>
<dbReference type="Pfam" id="PF00512">
    <property type="entry name" value="HisKA"/>
    <property type="match status" value="1"/>
</dbReference>
<comment type="subcellular location">
    <subcellularLocation>
        <location evidence="2">Cell membrane</location>
    </subcellularLocation>
</comment>
<dbReference type="Gene3D" id="3.30.565.10">
    <property type="entry name" value="Histidine kinase-like ATPase, C-terminal domain"/>
    <property type="match status" value="1"/>
</dbReference>
<dbReference type="Pfam" id="PF02518">
    <property type="entry name" value="HATPase_c"/>
    <property type="match status" value="1"/>
</dbReference>
<dbReference type="InterPro" id="IPR003661">
    <property type="entry name" value="HisK_dim/P_dom"/>
</dbReference>
<dbReference type="SUPFAM" id="SSF55874">
    <property type="entry name" value="ATPase domain of HSP90 chaperone/DNA topoisomerase II/histidine kinase"/>
    <property type="match status" value="1"/>
</dbReference>
<dbReference type="PROSITE" id="PS50109">
    <property type="entry name" value="HIS_KIN"/>
    <property type="match status" value="1"/>
</dbReference>
<gene>
    <name evidence="12" type="ORF">ScoT_28080</name>
</gene>
<evidence type="ECO:0000256" key="7">
    <source>
        <dbReference type="PROSITE-ProRule" id="PRU00169"/>
    </source>
</evidence>
<dbReference type="CDD" id="cd16922">
    <property type="entry name" value="HATPase_EvgS-ArcB-TorS-like"/>
    <property type="match status" value="1"/>
</dbReference>
<dbReference type="PANTHER" id="PTHR43547">
    <property type="entry name" value="TWO-COMPONENT HISTIDINE KINASE"/>
    <property type="match status" value="1"/>
</dbReference>
<evidence type="ECO:0000256" key="9">
    <source>
        <dbReference type="SAM" id="MobiDB-lite"/>
    </source>
</evidence>
<dbReference type="InterPro" id="IPR036097">
    <property type="entry name" value="HisK_dim/P_sf"/>
</dbReference>